<keyword evidence="4 7" id="KW-0067">ATP-binding</keyword>
<dbReference type="InterPro" id="IPR007696">
    <property type="entry name" value="DNA_mismatch_repair_MutS_core"/>
</dbReference>
<keyword evidence="6 7" id="KW-0238">DNA-binding</keyword>
<dbReference type="Pfam" id="PF00488">
    <property type="entry name" value="MutS_V"/>
    <property type="match status" value="1"/>
</dbReference>
<dbReference type="EC" id="3.6.4.-" evidence="7"/>
<evidence type="ECO:0000256" key="9">
    <source>
        <dbReference type="SAM" id="MobiDB-lite"/>
    </source>
</evidence>
<accession>A0A6H3F8L5</accession>
<feature type="region of interest" description="Disordered" evidence="9">
    <location>
        <begin position="692"/>
        <end position="716"/>
    </location>
</feature>
<evidence type="ECO:0000313" key="11">
    <source>
        <dbReference type="EMBL" id="TBH81900.1"/>
    </source>
</evidence>
<dbReference type="SMART" id="SM00534">
    <property type="entry name" value="MUTSac"/>
    <property type="match status" value="1"/>
</dbReference>
<evidence type="ECO:0000256" key="7">
    <source>
        <dbReference type="HAMAP-Rule" id="MF_00092"/>
    </source>
</evidence>
<dbReference type="InterPro" id="IPR000432">
    <property type="entry name" value="DNA_mismatch_repair_MutS_C"/>
</dbReference>
<evidence type="ECO:0000256" key="8">
    <source>
        <dbReference type="SAM" id="Coils"/>
    </source>
</evidence>
<dbReference type="SMART" id="SM00533">
    <property type="entry name" value="MUTSd"/>
    <property type="match status" value="1"/>
</dbReference>
<comment type="similarity">
    <text evidence="7">Belongs to the DNA mismatch repair MutS family. MutS2 subfamily.</text>
</comment>
<keyword evidence="7" id="KW-0540">Nuclease</keyword>
<feature type="domain" description="Smr" evidence="10">
    <location>
        <begin position="719"/>
        <end position="794"/>
    </location>
</feature>
<dbReference type="SUPFAM" id="SSF52540">
    <property type="entry name" value="P-loop containing nucleoside triphosphate hydrolases"/>
    <property type="match status" value="1"/>
</dbReference>
<dbReference type="InterPro" id="IPR002625">
    <property type="entry name" value="Smr_dom"/>
</dbReference>
<dbReference type="SUPFAM" id="SSF48334">
    <property type="entry name" value="DNA repair protein MutS, domain III"/>
    <property type="match status" value="1"/>
</dbReference>
<keyword evidence="5 7" id="KW-0694">RNA-binding</keyword>
<feature type="coiled-coil region" evidence="8">
    <location>
        <begin position="236"/>
        <end position="263"/>
    </location>
</feature>
<comment type="function">
    <text evidence="7">Acts as a ribosome collision sensor, splitting the ribosome into its 2 subunits. Detects stalled/collided 70S ribosomes which it binds and splits by an ATP-hydrolysis driven conformational change. Acts upstream of the ribosome quality control system (RQC), a ribosome-associated complex that mediates the extraction of incompletely synthesized nascent chains from stalled ribosomes and their subsequent degradation. Probably generates substrates for RQC.</text>
</comment>
<evidence type="ECO:0000256" key="6">
    <source>
        <dbReference type="ARBA" id="ARBA00023125"/>
    </source>
</evidence>
<dbReference type="GO" id="GO:0045910">
    <property type="term" value="P:negative regulation of DNA recombination"/>
    <property type="evidence" value="ECO:0007669"/>
    <property type="project" value="InterPro"/>
</dbReference>
<dbReference type="PANTHER" id="PTHR48466">
    <property type="entry name" value="OS10G0509000 PROTEIN-RELATED"/>
    <property type="match status" value="1"/>
</dbReference>
<evidence type="ECO:0000313" key="12">
    <source>
        <dbReference type="Proteomes" id="UP000292919"/>
    </source>
</evidence>
<feature type="binding site" evidence="7">
    <location>
        <begin position="360"/>
        <end position="367"/>
    </location>
    <ligand>
        <name>ATP</name>
        <dbReference type="ChEBI" id="CHEBI:30616"/>
    </ligand>
</feature>
<reference evidence="11 12" key="1">
    <citation type="submission" date="2018-12" db="EMBL/GenBank/DDBJ databases">
        <title>First genome draft of Desulfovibrio legallis sp. nov.</title>
        <authorList>
            <person name="Ben Dhia O."/>
            <person name="Najjari A."/>
            <person name="Ferjani R."/>
            <person name="Fhoula I."/>
            <person name="Fardeau M.-L."/>
            <person name="Boudabbous A."/>
            <person name="Ouzari H.I."/>
        </authorList>
    </citation>
    <scope>NUCLEOTIDE SEQUENCE [LARGE SCALE GENOMIC DNA]</scope>
    <source>
        <strain evidence="11 12">H1T</strain>
    </source>
</reference>
<dbReference type="SMART" id="SM00463">
    <property type="entry name" value="SMR"/>
    <property type="match status" value="1"/>
</dbReference>
<evidence type="ECO:0000256" key="3">
    <source>
        <dbReference type="ARBA" id="ARBA00022801"/>
    </source>
</evidence>
<name>A0A6H3F8L5_9BACT</name>
<dbReference type="PANTHER" id="PTHR48466:SF2">
    <property type="entry name" value="OS10G0509000 PROTEIN"/>
    <property type="match status" value="1"/>
</dbReference>
<comment type="function">
    <text evidence="7">Endonuclease that is involved in the suppression of homologous recombination and thus may have a key role in the control of bacterial genetic diversity.</text>
</comment>
<dbReference type="PROSITE" id="PS50828">
    <property type="entry name" value="SMR"/>
    <property type="match status" value="1"/>
</dbReference>
<evidence type="ECO:0000256" key="2">
    <source>
        <dbReference type="ARBA" id="ARBA00022741"/>
    </source>
</evidence>
<keyword evidence="8" id="KW-0175">Coiled coil</keyword>
<dbReference type="EC" id="3.1.-.-" evidence="7"/>
<dbReference type="Pfam" id="PF01713">
    <property type="entry name" value="Smr"/>
    <property type="match status" value="1"/>
</dbReference>
<dbReference type="AlphaFoldDB" id="A0A6H3F8L5"/>
<dbReference type="GO" id="GO:0019843">
    <property type="term" value="F:rRNA binding"/>
    <property type="evidence" value="ECO:0007669"/>
    <property type="project" value="UniProtKB-UniRule"/>
</dbReference>
<dbReference type="PIRSF" id="PIRSF005814">
    <property type="entry name" value="MutS_YshD"/>
    <property type="match status" value="1"/>
</dbReference>
<dbReference type="SUPFAM" id="SSF160443">
    <property type="entry name" value="SMR domain-like"/>
    <property type="match status" value="1"/>
</dbReference>
<dbReference type="RefSeq" id="WP_130957719.1">
    <property type="nucleotide sequence ID" value="NZ_DBFBQU010000255.1"/>
</dbReference>
<dbReference type="InterPro" id="IPR036063">
    <property type="entry name" value="Smr_dom_sf"/>
</dbReference>
<dbReference type="GO" id="GO:0016887">
    <property type="term" value="F:ATP hydrolysis activity"/>
    <property type="evidence" value="ECO:0007669"/>
    <property type="project" value="InterPro"/>
</dbReference>
<dbReference type="EMBL" id="SIXC01000001">
    <property type="protein sequence ID" value="TBH81900.1"/>
    <property type="molecule type" value="Genomic_DNA"/>
</dbReference>
<dbReference type="HAMAP" id="MF_00092">
    <property type="entry name" value="MutS2"/>
    <property type="match status" value="1"/>
</dbReference>
<comment type="subunit">
    <text evidence="7">Homodimer. Binds to stalled ribosomes, contacting rRNA.</text>
</comment>
<keyword evidence="1 7" id="KW-0699">rRNA-binding</keyword>
<gene>
    <name evidence="7" type="primary">mutS2</name>
    <name evidence="7" type="synonym">rqcU</name>
    <name evidence="11" type="ORF">EB812_01065</name>
</gene>
<dbReference type="GO" id="GO:0140664">
    <property type="term" value="F:ATP-dependent DNA damage sensor activity"/>
    <property type="evidence" value="ECO:0007669"/>
    <property type="project" value="InterPro"/>
</dbReference>
<keyword evidence="7 11" id="KW-0255">Endonuclease</keyword>
<keyword evidence="3 7" id="KW-0378">Hydrolase</keyword>
<dbReference type="InterPro" id="IPR005747">
    <property type="entry name" value="MutS2"/>
</dbReference>
<comment type="caution">
    <text evidence="11">The sequence shown here is derived from an EMBL/GenBank/DDBJ whole genome shotgun (WGS) entry which is preliminary data.</text>
</comment>
<evidence type="ECO:0000256" key="1">
    <source>
        <dbReference type="ARBA" id="ARBA00022730"/>
    </source>
</evidence>
<dbReference type="NCBIfam" id="TIGR01069">
    <property type="entry name" value="mutS2"/>
    <property type="match status" value="1"/>
</dbReference>
<dbReference type="GO" id="GO:0006298">
    <property type="term" value="P:mismatch repair"/>
    <property type="evidence" value="ECO:0007669"/>
    <property type="project" value="InterPro"/>
</dbReference>
<evidence type="ECO:0000259" key="10">
    <source>
        <dbReference type="PROSITE" id="PS50828"/>
    </source>
</evidence>
<sequence length="794" mass="87126">MIHARTLQSLEFFRITEQLATHCVSDVGRQRALQVAPLPTAEEVTLAARLYEEAAVWAATPLPGGAVFSFGAFPDVSGLLHGVAAAHAHQPDVDAFWALRQMLRLARDAHAAIVTPEAQERWPHLLALAQTAPLPVQLTAALLRCVSDDGLLRDESSPELYRLRTELRRLHQNCMRRVKDYALQYNMLAYLQDEFMTLSSDRYVLPLKANFKGRMQGIIHDWSQTGETCYFEPMFLVEINNRLQELKREEREEERKVLTYLRDLLTAELPGARAAQDLLAQLDLLQAKRLLAQRLEARSLPLVPVEEGIQLLEARHPLLALRQAEVRQSGGKGGGGKIGEAVRPLDIVLRPGERALVITGGNAGGKTVCLKTLGLIAAMALSGLPVPVGKGSQLPWFSRVDAFIGDEQSLADNVSTFTAQIEHLAKAWKHLDASGLVLLDEFGAGTDPAQGAALAQAVLDELLDKHTFVLAATHFPALKSYALTREGARAASMLFDPQSKKPLFKLAYDQVGASQALDVAREHGLADSIIRRAEHYLLQDGQDATALLTRLNALAAEREGEIVALRAEQEKIRARARQDHERQERERAVLHDAVRAKAGELMRAWKEGRATHKQALKEMSRLRAELARPAVEEPSVLPVPQAFTPGQQVLHAVFNKRGVVTDVDTRRQRVRLDLNGVSLWAAMKDVRLPGTAPAPALDRPAANVSRTPVSGGEPASLSLDVRGQRADAALAELERFLDKALLAGFAEVEVVHGRGTGALRRQVHEFLRAFPAVAGFAVAPEDRGGDGMTIVQLR</sequence>
<proteinExistence type="inferred from homology"/>
<dbReference type="Gene3D" id="3.40.50.300">
    <property type="entry name" value="P-loop containing nucleotide triphosphate hydrolases"/>
    <property type="match status" value="1"/>
</dbReference>
<evidence type="ECO:0000256" key="5">
    <source>
        <dbReference type="ARBA" id="ARBA00022884"/>
    </source>
</evidence>
<protein>
    <recommendedName>
        <fullName evidence="7">Endonuclease MutS2</fullName>
        <ecNumber evidence="7">3.1.-.-</ecNumber>
    </recommendedName>
    <alternativeName>
        <fullName evidence="7">Ribosome-associated protein quality control-upstream factor</fullName>
        <shortName evidence="7">RQC-upstream factor</shortName>
        <shortName evidence="7">RqcU</shortName>
        <ecNumber evidence="7">3.6.4.-</ecNumber>
    </alternativeName>
</protein>
<keyword evidence="2 7" id="KW-0547">Nucleotide-binding</keyword>
<dbReference type="Gene3D" id="3.30.1370.110">
    <property type="match status" value="1"/>
</dbReference>
<dbReference type="InterPro" id="IPR027417">
    <property type="entry name" value="P-loop_NTPase"/>
</dbReference>
<evidence type="ECO:0000256" key="4">
    <source>
        <dbReference type="ARBA" id="ARBA00022840"/>
    </source>
</evidence>
<dbReference type="GO" id="GO:0030983">
    <property type="term" value="F:mismatched DNA binding"/>
    <property type="evidence" value="ECO:0007669"/>
    <property type="project" value="InterPro"/>
</dbReference>
<dbReference type="InterPro" id="IPR036187">
    <property type="entry name" value="DNA_mismatch_repair_MutS_sf"/>
</dbReference>
<dbReference type="GO" id="GO:0043023">
    <property type="term" value="F:ribosomal large subunit binding"/>
    <property type="evidence" value="ECO:0007669"/>
    <property type="project" value="UniProtKB-UniRule"/>
</dbReference>
<organism evidence="11 12">
    <name type="scientific">Desulfovibrio legallii</name>
    <dbReference type="NCBI Taxonomy" id="571438"/>
    <lineage>
        <taxon>Bacteria</taxon>
        <taxon>Pseudomonadati</taxon>
        <taxon>Thermodesulfobacteriota</taxon>
        <taxon>Desulfovibrionia</taxon>
        <taxon>Desulfovibrionales</taxon>
        <taxon>Desulfovibrionaceae</taxon>
        <taxon>Desulfovibrio</taxon>
    </lineage>
</organism>
<dbReference type="GO" id="GO:0005524">
    <property type="term" value="F:ATP binding"/>
    <property type="evidence" value="ECO:0007669"/>
    <property type="project" value="UniProtKB-UniRule"/>
</dbReference>
<dbReference type="GO" id="GO:0072344">
    <property type="term" value="P:rescue of stalled ribosome"/>
    <property type="evidence" value="ECO:0007669"/>
    <property type="project" value="UniProtKB-UniRule"/>
</dbReference>
<dbReference type="GO" id="GO:0004519">
    <property type="term" value="F:endonuclease activity"/>
    <property type="evidence" value="ECO:0007669"/>
    <property type="project" value="UniProtKB-UniRule"/>
</dbReference>
<dbReference type="Proteomes" id="UP000292919">
    <property type="component" value="Unassembled WGS sequence"/>
</dbReference>
<dbReference type="InterPro" id="IPR045076">
    <property type="entry name" value="MutS"/>
</dbReference>
<keyword evidence="12" id="KW-1185">Reference proteome</keyword>